<evidence type="ECO:0000256" key="11">
    <source>
        <dbReference type="HAMAP-Rule" id="MF_00244"/>
    </source>
</evidence>
<dbReference type="EC" id="2.7.7.18" evidence="11"/>
<dbReference type="GO" id="GO:0004515">
    <property type="term" value="F:nicotinate-nucleotide adenylyltransferase activity"/>
    <property type="evidence" value="ECO:0007669"/>
    <property type="project" value="UniProtKB-UniRule"/>
</dbReference>
<comment type="similarity">
    <text evidence="3 11">Belongs to the NadD family.</text>
</comment>
<dbReference type="InterPro" id="IPR014729">
    <property type="entry name" value="Rossmann-like_a/b/a_fold"/>
</dbReference>
<keyword evidence="9 11" id="KW-0520">NAD</keyword>
<sequence length="219" mass="24182">MRRGFPVARAGQSVGLLGGSFDPAHEGHVQITLAALQRLRLDRVWWLVSPGNPLKPRGPAPMEERIAAARAVMRHPRVAVTDIEARIGTRYTAQTLRRLQQLYPGVDFVWMMGSDNLVQLHRWQDWRQIMDTVPACVFARPGTRLSARLSRAARVYRGARLPAHAAERLVRAAPPAWAYLNLPLNPASSTEIRAREAIARSRGPEAVKPLAVAAGDAAD</sequence>
<evidence type="ECO:0000256" key="10">
    <source>
        <dbReference type="ARBA" id="ARBA00048721"/>
    </source>
</evidence>
<evidence type="ECO:0000256" key="3">
    <source>
        <dbReference type="ARBA" id="ARBA00009014"/>
    </source>
</evidence>
<comment type="pathway">
    <text evidence="2 11">Cofactor biosynthesis; NAD(+) biosynthesis; deamido-NAD(+) from nicotinate D-ribonucleotide: step 1/1.</text>
</comment>
<dbReference type="PANTHER" id="PTHR39321">
    <property type="entry name" value="NICOTINATE-NUCLEOTIDE ADENYLYLTRANSFERASE-RELATED"/>
    <property type="match status" value="1"/>
</dbReference>
<dbReference type="CDD" id="cd02165">
    <property type="entry name" value="NMNAT"/>
    <property type="match status" value="1"/>
</dbReference>
<dbReference type="NCBIfam" id="NF000845">
    <property type="entry name" value="PRK00071.2-4"/>
    <property type="match status" value="1"/>
</dbReference>
<comment type="catalytic activity">
    <reaction evidence="10 11">
        <text>nicotinate beta-D-ribonucleotide + ATP + H(+) = deamido-NAD(+) + diphosphate</text>
        <dbReference type="Rhea" id="RHEA:22860"/>
        <dbReference type="ChEBI" id="CHEBI:15378"/>
        <dbReference type="ChEBI" id="CHEBI:30616"/>
        <dbReference type="ChEBI" id="CHEBI:33019"/>
        <dbReference type="ChEBI" id="CHEBI:57502"/>
        <dbReference type="ChEBI" id="CHEBI:58437"/>
        <dbReference type="EC" id="2.7.7.18"/>
    </reaction>
</comment>
<proteinExistence type="inferred from homology"/>
<protein>
    <recommendedName>
        <fullName evidence="11">Probable nicotinate-nucleotide adenylyltransferase</fullName>
        <ecNumber evidence="11">2.7.7.18</ecNumber>
    </recommendedName>
    <alternativeName>
        <fullName evidence="11">Deamido-NAD(+) diphosphorylase</fullName>
    </alternativeName>
    <alternativeName>
        <fullName evidence="11">Deamido-NAD(+) pyrophosphorylase</fullName>
    </alternativeName>
    <alternativeName>
        <fullName evidence="11">Nicotinate mononucleotide adenylyltransferase</fullName>
        <shortName evidence="11">NaMN adenylyltransferase</shortName>
    </alternativeName>
</protein>
<evidence type="ECO:0000256" key="7">
    <source>
        <dbReference type="ARBA" id="ARBA00022741"/>
    </source>
</evidence>
<dbReference type="EMBL" id="QJTE01000002">
    <property type="protein sequence ID" value="PYE84819.1"/>
    <property type="molecule type" value="Genomic_DNA"/>
</dbReference>
<reference evidence="13 14" key="1">
    <citation type="submission" date="2018-06" db="EMBL/GenBank/DDBJ databases">
        <title>Genomic Encyclopedia of Type Strains, Phase III (KMG-III): the genomes of soil and plant-associated and newly described type strains.</title>
        <authorList>
            <person name="Whitman W."/>
        </authorList>
    </citation>
    <scope>NUCLEOTIDE SEQUENCE [LARGE SCALE GENOMIC DNA]</scope>
    <source>
        <strain evidence="13 14">CECT 9025</strain>
    </source>
</reference>
<keyword evidence="4 11" id="KW-0662">Pyridine nucleotide biosynthesis</keyword>
<evidence type="ECO:0000259" key="12">
    <source>
        <dbReference type="Pfam" id="PF01467"/>
    </source>
</evidence>
<dbReference type="NCBIfam" id="TIGR00482">
    <property type="entry name" value="nicotinate (nicotinamide) nucleotide adenylyltransferase"/>
    <property type="match status" value="1"/>
</dbReference>
<dbReference type="SUPFAM" id="SSF52374">
    <property type="entry name" value="Nucleotidylyl transferase"/>
    <property type="match status" value="1"/>
</dbReference>
<organism evidence="13 14">
    <name type="scientific">Pseudoroseicyclus aestuarii</name>
    <dbReference type="NCBI Taxonomy" id="1795041"/>
    <lineage>
        <taxon>Bacteria</taxon>
        <taxon>Pseudomonadati</taxon>
        <taxon>Pseudomonadota</taxon>
        <taxon>Alphaproteobacteria</taxon>
        <taxon>Rhodobacterales</taxon>
        <taxon>Paracoccaceae</taxon>
        <taxon>Pseudoroseicyclus</taxon>
    </lineage>
</organism>
<comment type="function">
    <text evidence="1 11">Catalyzes the reversible adenylation of nicotinate mononucleotide (NaMN) to nicotinic acid adenine dinucleotide (NaAD).</text>
</comment>
<evidence type="ECO:0000256" key="4">
    <source>
        <dbReference type="ARBA" id="ARBA00022642"/>
    </source>
</evidence>
<dbReference type="GO" id="GO:0009435">
    <property type="term" value="P:NAD+ biosynthetic process"/>
    <property type="evidence" value="ECO:0007669"/>
    <property type="project" value="UniProtKB-UniRule"/>
</dbReference>
<dbReference type="InterPro" id="IPR005248">
    <property type="entry name" value="NadD/NMNAT"/>
</dbReference>
<keyword evidence="5 11" id="KW-0808">Transferase</keyword>
<evidence type="ECO:0000313" key="14">
    <source>
        <dbReference type="Proteomes" id="UP000248311"/>
    </source>
</evidence>
<comment type="caution">
    <text evidence="13">The sequence shown here is derived from an EMBL/GenBank/DDBJ whole genome shotgun (WGS) entry which is preliminary data.</text>
</comment>
<evidence type="ECO:0000256" key="2">
    <source>
        <dbReference type="ARBA" id="ARBA00005019"/>
    </source>
</evidence>
<dbReference type="NCBIfam" id="NF000843">
    <property type="entry name" value="PRK00071.2-2"/>
    <property type="match status" value="1"/>
</dbReference>
<gene>
    <name evidence="11" type="primary">nadD</name>
    <name evidence="13" type="ORF">DFP88_102622</name>
</gene>
<evidence type="ECO:0000256" key="6">
    <source>
        <dbReference type="ARBA" id="ARBA00022695"/>
    </source>
</evidence>
<dbReference type="UniPathway" id="UPA00253">
    <property type="reaction ID" value="UER00332"/>
</dbReference>
<keyword evidence="6 11" id="KW-0548">Nucleotidyltransferase</keyword>
<keyword evidence="14" id="KW-1185">Reference proteome</keyword>
<dbReference type="OrthoDB" id="5295945at2"/>
<dbReference type="InterPro" id="IPR004821">
    <property type="entry name" value="Cyt_trans-like"/>
</dbReference>
<accession>A0A318SWN9</accession>
<evidence type="ECO:0000313" key="13">
    <source>
        <dbReference type="EMBL" id="PYE84819.1"/>
    </source>
</evidence>
<dbReference type="GO" id="GO:0005524">
    <property type="term" value="F:ATP binding"/>
    <property type="evidence" value="ECO:0007669"/>
    <property type="project" value="UniProtKB-KW"/>
</dbReference>
<dbReference type="Proteomes" id="UP000248311">
    <property type="component" value="Unassembled WGS sequence"/>
</dbReference>
<evidence type="ECO:0000256" key="1">
    <source>
        <dbReference type="ARBA" id="ARBA00002324"/>
    </source>
</evidence>
<feature type="domain" description="Cytidyltransferase-like" evidence="12">
    <location>
        <begin position="16"/>
        <end position="195"/>
    </location>
</feature>
<evidence type="ECO:0000256" key="8">
    <source>
        <dbReference type="ARBA" id="ARBA00022840"/>
    </source>
</evidence>
<dbReference type="HAMAP" id="MF_00244">
    <property type="entry name" value="NaMN_adenylyltr"/>
    <property type="match status" value="1"/>
</dbReference>
<dbReference type="RefSeq" id="WP_110813867.1">
    <property type="nucleotide sequence ID" value="NZ_QJTE01000002.1"/>
</dbReference>
<evidence type="ECO:0000256" key="5">
    <source>
        <dbReference type="ARBA" id="ARBA00022679"/>
    </source>
</evidence>
<keyword evidence="8 11" id="KW-0067">ATP-binding</keyword>
<dbReference type="Pfam" id="PF01467">
    <property type="entry name" value="CTP_transf_like"/>
    <property type="match status" value="1"/>
</dbReference>
<keyword evidence="7 11" id="KW-0547">Nucleotide-binding</keyword>
<dbReference type="Gene3D" id="3.40.50.620">
    <property type="entry name" value="HUPs"/>
    <property type="match status" value="1"/>
</dbReference>
<dbReference type="PANTHER" id="PTHR39321:SF3">
    <property type="entry name" value="PHOSPHOPANTETHEINE ADENYLYLTRANSFERASE"/>
    <property type="match status" value="1"/>
</dbReference>
<evidence type="ECO:0000256" key="9">
    <source>
        <dbReference type="ARBA" id="ARBA00023027"/>
    </source>
</evidence>
<dbReference type="AlphaFoldDB" id="A0A318SWN9"/>
<name>A0A318SWN9_9RHOB</name>